<dbReference type="Proteomes" id="UP000696280">
    <property type="component" value="Unassembled WGS sequence"/>
</dbReference>
<feature type="region of interest" description="Disordered" evidence="1">
    <location>
        <begin position="1"/>
        <end position="26"/>
    </location>
</feature>
<dbReference type="SUPFAM" id="SSF56112">
    <property type="entry name" value="Protein kinase-like (PK-like)"/>
    <property type="match status" value="1"/>
</dbReference>
<dbReference type="Pfam" id="PF01636">
    <property type="entry name" value="APH"/>
    <property type="match status" value="1"/>
</dbReference>
<evidence type="ECO:0000313" key="3">
    <source>
        <dbReference type="EMBL" id="CAG8949407.1"/>
    </source>
</evidence>
<feature type="compositionally biased region" description="Pro residues" evidence="1">
    <location>
        <begin position="12"/>
        <end position="21"/>
    </location>
</feature>
<proteinExistence type="predicted"/>
<organism evidence="3 4">
    <name type="scientific">Hymenoscyphus fraxineus</name>
    <dbReference type="NCBI Taxonomy" id="746836"/>
    <lineage>
        <taxon>Eukaryota</taxon>
        <taxon>Fungi</taxon>
        <taxon>Dikarya</taxon>
        <taxon>Ascomycota</taxon>
        <taxon>Pezizomycotina</taxon>
        <taxon>Leotiomycetes</taxon>
        <taxon>Helotiales</taxon>
        <taxon>Helotiaceae</taxon>
        <taxon>Hymenoscyphus</taxon>
    </lineage>
</organism>
<feature type="domain" description="Aminoglycoside phosphotransferase" evidence="2">
    <location>
        <begin position="160"/>
        <end position="250"/>
    </location>
</feature>
<dbReference type="InterPro" id="IPR002575">
    <property type="entry name" value="Aminoglycoside_PTrfase"/>
</dbReference>
<dbReference type="AlphaFoldDB" id="A0A9N9KPT8"/>
<evidence type="ECO:0000313" key="4">
    <source>
        <dbReference type="Proteomes" id="UP000696280"/>
    </source>
</evidence>
<dbReference type="Gene3D" id="3.90.1200.10">
    <property type="match status" value="1"/>
</dbReference>
<gene>
    <name evidence="3" type="ORF">HYFRA_00005036</name>
</gene>
<dbReference type="EMBL" id="CAJVRL010000002">
    <property type="protein sequence ID" value="CAG8949407.1"/>
    <property type="molecule type" value="Genomic_DNA"/>
</dbReference>
<keyword evidence="4" id="KW-1185">Reference proteome</keyword>
<protein>
    <recommendedName>
        <fullName evidence="2">Aminoglycoside phosphotransferase domain-containing protein</fullName>
    </recommendedName>
</protein>
<dbReference type="OrthoDB" id="5598852at2759"/>
<name>A0A9N9KPT8_9HELO</name>
<reference evidence="3" key="1">
    <citation type="submission" date="2021-07" db="EMBL/GenBank/DDBJ databases">
        <authorList>
            <person name="Durling M."/>
        </authorList>
    </citation>
    <scope>NUCLEOTIDE SEQUENCE</scope>
</reference>
<dbReference type="InterPro" id="IPR011009">
    <property type="entry name" value="Kinase-like_dom_sf"/>
</dbReference>
<evidence type="ECO:0000259" key="2">
    <source>
        <dbReference type="Pfam" id="PF01636"/>
    </source>
</evidence>
<evidence type="ECO:0000256" key="1">
    <source>
        <dbReference type="SAM" id="MobiDB-lite"/>
    </source>
</evidence>
<accession>A0A9N9KPT8</accession>
<sequence length="299" mass="33735">MPTTKPRSTPNNPIPTPPQPTIPSTNPSIHSFLIRNNLTPSDLLELSQFFTSTHPNETYTLVPSQGFCSLTFSLSSNLIIQFRPRNYKLDLHATSLASRVYPRYAPTTRYVTTLPRTGLLVYEMSVVEGISLKDSRVANRELTTRSAFLESLVSSFAAFWIESYNTRTLSPPPGYKETKVASTLHHRLLSLHAHLPPRFLPLTTRLLQNFEEITSLPWVLTHGDLLPGNIMVEKNSGRLTGFVDWGESEYLPFGMGFYGLDEILLLPSEGEKEVGFHPHSEGLRRLFWEVLERGGLPRV</sequence>
<comment type="caution">
    <text evidence="3">The sequence shown here is derived from an EMBL/GenBank/DDBJ whole genome shotgun (WGS) entry which is preliminary data.</text>
</comment>